<dbReference type="EMBL" id="MU827781">
    <property type="protein sequence ID" value="KAJ7337156.1"/>
    <property type="molecule type" value="Genomic_DNA"/>
</dbReference>
<name>A0A9W9YHJ1_9CNID</name>
<evidence type="ECO:0000313" key="1">
    <source>
        <dbReference type="EMBL" id="KAJ7337156.1"/>
    </source>
</evidence>
<sequence length="100" mass="10611">MAADSSLHAANEDDKLPERVVLWDETEAAEKQVKQVGTSACGATAVLNVLKLLGKSALVDTAINAVNTRLRDLDAPLPQYLLSRSVAGTTHEDLVEGLIS</sequence>
<evidence type="ECO:0000313" key="2">
    <source>
        <dbReference type="Proteomes" id="UP001163046"/>
    </source>
</evidence>
<accession>A0A9W9YHJ1</accession>
<protein>
    <submittedName>
        <fullName evidence="1">Uncharacterized protein</fullName>
    </submittedName>
</protein>
<dbReference type="Proteomes" id="UP001163046">
    <property type="component" value="Unassembled WGS sequence"/>
</dbReference>
<reference evidence="1" key="1">
    <citation type="submission" date="2023-01" db="EMBL/GenBank/DDBJ databases">
        <title>Genome assembly of the deep-sea coral Lophelia pertusa.</title>
        <authorList>
            <person name="Herrera S."/>
            <person name="Cordes E."/>
        </authorList>
    </citation>
    <scope>NUCLEOTIDE SEQUENCE</scope>
    <source>
        <strain evidence="1">USNM1676648</strain>
        <tissue evidence="1">Polyp</tissue>
    </source>
</reference>
<gene>
    <name evidence="1" type="ORF">OS493_010010</name>
</gene>
<comment type="caution">
    <text evidence="1">The sequence shown here is derived from an EMBL/GenBank/DDBJ whole genome shotgun (WGS) entry which is preliminary data.</text>
</comment>
<proteinExistence type="predicted"/>
<organism evidence="1 2">
    <name type="scientific">Desmophyllum pertusum</name>
    <dbReference type="NCBI Taxonomy" id="174260"/>
    <lineage>
        <taxon>Eukaryota</taxon>
        <taxon>Metazoa</taxon>
        <taxon>Cnidaria</taxon>
        <taxon>Anthozoa</taxon>
        <taxon>Hexacorallia</taxon>
        <taxon>Scleractinia</taxon>
        <taxon>Caryophylliina</taxon>
        <taxon>Caryophylliidae</taxon>
        <taxon>Desmophyllum</taxon>
    </lineage>
</organism>
<dbReference type="AlphaFoldDB" id="A0A9W9YHJ1"/>
<keyword evidence="2" id="KW-1185">Reference proteome</keyword>
<dbReference type="OrthoDB" id="10064600at2759"/>